<gene>
    <name evidence="3" type="ORF">DM02DRAFT_664642</name>
</gene>
<sequence length="100" mass="11246">MPSVDGGYGKNPLVPFHVSIIIATFIGISFYNVIELNIIILNTFKNRCCLYFWSFIFATWGIMLWSLGFLIKDFRLGSGTLLYSIFIATGWCAMVTGQSC</sequence>
<evidence type="ECO:0000256" key="1">
    <source>
        <dbReference type="SAM" id="Phobius"/>
    </source>
</evidence>
<keyword evidence="1" id="KW-0472">Membrane</keyword>
<dbReference type="PANTHER" id="PTHR37013:SF3">
    <property type="entry name" value="INTEGRAL MEMBRANE PROTEIN (AFU_ORTHOLOGUE AFUA_1G05950)"/>
    <property type="match status" value="1"/>
</dbReference>
<feature type="non-terminal residue" evidence="3">
    <location>
        <position position="100"/>
    </location>
</feature>
<dbReference type="Pfam" id="PF24802">
    <property type="entry name" value="DUF7703"/>
    <property type="match status" value="1"/>
</dbReference>
<evidence type="ECO:0000313" key="4">
    <source>
        <dbReference type="Proteomes" id="UP000244855"/>
    </source>
</evidence>
<proteinExistence type="predicted"/>
<dbReference type="AlphaFoldDB" id="A0A2V1CYK1"/>
<protein>
    <recommendedName>
        <fullName evidence="2">DUF7703 domain-containing protein</fullName>
    </recommendedName>
</protein>
<reference evidence="3 4" key="1">
    <citation type="journal article" date="2018" name="Sci. Rep.">
        <title>Comparative genomics provides insights into the lifestyle and reveals functional heterogeneity of dark septate endophytic fungi.</title>
        <authorList>
            <person name="Knapp D.G."/>
            <person name="Nemeth J.B."/>
            <person name="Barry K."/>
            <person name="Hainaut M."/>
            <person name="Henrissat B."/>
            <person name="Johnson J."/>
            <person name="Kuo A."/>
            <person name="Lim J.H.P."/>
            <person name="Lipzen A."/>
            <person name="Nolan M."/>
            <person name="Ohm R.A."/>
            <person name="Tamas L."/>
            <person name="Grigoriev I.V."/>
            <person name="Spatafora J.W."/>
            <person name="Nagy L.G."/>
            <person name="Kovacs G.M."/>
        </authorList>
    </citation>
    <scope>NUCLEOTIDE SEQUENCE [LARGE SCALE GENOMIC DNA]</scope>
    <source>
        <strain evidence="3 4">DSE2036</strain>
    </source>
</reference>
<dbReference type="STRING" id="97972.A0A2V1CYK1"/>
<feature type="transmembrane region" description="Helical" evidence="1">
    <location>
        <begin position="77"/>
        <end position="97"/>
    </location>
</feature>
<keyword evidence="1" id="KW-0812">Transmembrane</keyword>
<feature type="transmembrane region" description="Helical" evidence="1">
    <location>
        <begin position="48"/>
        <end position="71"/>
    </location>
</feature>
<evidence type="ECO:0000313" key="3">
    <source>
        <dbReference type="EMBL" id="PVH90810.1"/>
    </source>
</evidence>
<dbReference type="PANTHER" id="PTHR37013">
    <property type="entry name" value="INTEGRAL MEMBRANE PROTEIN (AFU_ORTHOLOGUE AFUA_1G05950)-RELATED"/>
    <property type="match status" value="1"/>
</dbReference>
<name>A0A2V1CYK1_9PLEO</name>
<accession>A0A2V1CYK1</accession>
<evidence type="ECO:0000259" key="2">
    <source>
        <dbReference type="Pfam" id="PF24802"/>
    </source>
</evidence>
<dbReference type="EMBL" id="KZ806087">
    <property type="protein sequence ID" value="PVH90810.1"/>
    <property type="molecule type" value="Genomic_DNA"/>
</dbReference>
<dbReference type="InterPro" id="IPR056120">
    <property type="entry name" value="DUF7703"/>
</dbReference>
<keyword evidence="4" id="KW-1185">Reference proteome</keyword>
<feature type="domain" description="DUF7703" evidence="2">
    <location>
        <begin position="20"/>
        <end position="99"/>
    </location>
</feature>
<keyword evidence="1" id="KW-1133">Transmembrane helix</keyword>
<feature type="transmembrane region" description="Helical" evidence="1">
    <location>
        <begin position="20"/>
        <end position="41"/>
    </location>
</feature>
<dbReference type="Proteomes" id="UP000244855">
    <property type="component" value="Unassembled WGS sequence"/>
</dbReference>
<organism evidence="3 4">
    <name type="scientific">Periconia macrospinosa</name>
    <dbReference type="NCBI Taxonomy" id="97972"/>
    <lineage>
        <taxon>Eukaryota</taxon>
        <taxon>Fungi</taxon>
        <taxon>Dikarya</taxon>
        <taxon>Ascomycota</taxon>
        <taxon>Pezizomycotina</taxon>
        <taxon>Dothideomycetes</taxon>
        <taxon>Pleosporomycetidae</taxon>
        <taxon>Pleosporales</taxon>
        <taxon>Massarineae</taxon>
        <taxon>Periconiaceae</taxon>
        <taxon>Periconia</taxon>
    </lineage>
</organism>